<accession>A0A7J7KCL1</accession>
<name>A0A7J7KCL1_BUGNE</name>
<dbReference type="GO" id="GO:0005739">
    <property type="term" value="C:mitochondrion"/>
    <property type="evidence" value="ECO:0007669"/>
    <property type="project" value="TreeGrafter"/>
</dbReference>
<dbReference type="Proteomes" id="UP000593567">
    <property type="component" value="Unassembled WGS sequence"/>
</dbReference>
<dbReference type="GO" id="GO:0005654">
    <property type="term" value="C:nucleoplasm"/>
    <property type="evidence" value="ECO:0007669"/>
    <property type="project" value="TreeGrafter"/>
</dbReference>
<evidence type="ECO:0000313" key="2">
    <source>
        <dbReference type="EMBL" id="KAF6035674.1"/>
    </source>
</evidence>
<reference evidence="2" key="1">
    <citation type="submission" date="2020-06" db="EMBL/GenBank/DDBJ databases">
        <title>Draft genome of Bugula neritina, a colonial animal packing powerful symbionts and potential medicines.</title>
        <authorList>
            <person name="Rayko M."/>
        </authorList>
    </citation>
    <scope>NUCLEOTIDE SEQUENCE [LARGE SCALE GENOMIC DNA]</scope>
    <source>
        <strain evidence="2">Kwan_BN1</strain>
    </source>
</reference>
<organism evidence="2 3">
    <name type="scientific">Bugula neritina</name>
    <name type="common">Brown bryozoan</name>
    <name type="synonym">Sertularia neritina</name>
    <dbReference type="NCBI Taxonomy" id="10212"/>
    <lineage>
        <taxon>Eukaryota</taxon>
        <taxon>Metazoa</taxon>
        <taxon>Spiralia</taxon>
        <taxon>Lophotrochozoa</taxon>
        <taxon>Bryozoa</taxon>
        <taxon>Gymnolaemata</taxon>
        <taxon>Cheilostomatida</taxon>
        <taxon>Flustrina</taxon>
        <taxon>Buguloidea</taxon>
        <taxon>Bugulidae</taxon>
        <taxon>Bugula</taxon>
    </lineage>
</organism>
<evidence type="ECO:0000313" key="3">
    <source>
        <dbReference type="Proteomes" id="UP000593567"/>
    </source>
</evidence>
<keyword evidence="3" id="KW-1185">Reference proteome</keyword>
<dbReference type="AlphaFoldDB" id="A0A7J7KCL1"/>
<dbReference type="EMBL" id="VXIV02000847">
    <property type="protein sequence ID" value="KAF6035674.1"/>
    <property type="molecule type" value="Genomic_DNA"/>
</dbReference>
<dbReference type="PANTHER" id="PTHR31711:SF1">
    <property type="entry name" value="ARGININE AND GLUTAMATE-RICH PROTEIN 1"/>
    <property type="match status" value="1"/>
</dbReference>
<dbReference type="PANTHER" id="PTHR31711">
    <property type="entry name" value="ARGININE AND GLUTAMATE-RICH PROTEIN 1"/>
    <property type="match status" value="1"/>
</dbReference>
<protein>
    <submittedName>
        <fullName evidence="2">Uncharacterized protein</fullName>
    </submittedName>
</protein>
<sequence length="109" mass="13287">MFQFPSLTEYWLSIRRMQISKVSKTLVGGEKKKREELEKILEENNRKIEEQKLRLDEEQLKLVEEQRKVLEERQARERLERLKQDSEQAMILNKKDKKRPKLSFSLNSR</sequence>
<dbReference type="Pfam" id="PF15346">
    <property type="entry name" value="ARGLU"/>
    <property type="match status" value="1"/>
</dbReference>
<proteinExistence type="predicted"/>
<evidence type="ECO:0000256" key="1">
    <source>
        <dbReference type="SAM" id="MobiDB-lite"/>
    </source>
</evidence>
<dbReference type="InterPro" id="IPR033371">
    <property type="entry name" value="ARGLU1"/>
</dbReference>
<feature type="region of interest" description="Disordered" evidence="1">
    <location>
        <begin position="89"/>
        <end position="109"/>
    </location>
</feature>
<gene>
    <name evidence="2" type="ORF">EB796_006030</name>
</gene>
<dbReference type="GO" id="GO:0045296">
    <property type="term" value="F:cadherin binding"/>
    <property type="evidence" value="ECO:0007669"/>
    <property type="project" value="TreeGrafter"/>
</dbReference>
<comment type="caution">
    <text evidence="2">The sequence shown here is derived from an EMBL/GenBank/DDBJ whole genome shotgun (WGS) entry which is preliminary data.</text>
</comment>